<dbReference type="Pfam" id="PF00028">
    <property type="entry name" value="Cadherin"/>
    <property type="match status" value="3"/>
</dbReference>
<keyword evidence="8 14" id="KW-1133">Transmembrane helix</keyword>
<evidence type="ECO:0000256" key="3">
    <source>
        <dbReference type="ARBA" id="ARBA00022692"/>
    </source>
</evidence>
<keyword evidence="10" id="KW-0325">Glycoprotein</keyword>
<dbReference type="InterPro" id="IPR009122">
    <property type="entry name" value="Desmosomal_cadherin"/>
</dbReference>
<protein>
    <recommendedName>
        <fullName evidence="15">Cadherin domain-containing protein</fullName>
    </recommendedName>
</protein>
<evidence type="ECO:0000313" key="16">
    <source>
        <dbReference type="EMBL" id="MEQ2277307.1"/>
    </source>
</evidence>
<dbReference type="InterPro" id="IPR000233">
    <property type="entry name" value="Cadherin_Y-type_LIR"/>
</dbReference>
<evidence type="ECO:0000256" key="2">
    <source>
        <dbReference type="ARBA" id="ARBA00022475"/>
    </source>
</evidence>
<feature type="transmembrane region" description="Helical" evidence="14">
    <location>
        <begin position="64"/>
        <end position="85"/>
    </location>
</feature>
<gene>
    <name evidence="16" type="ORF">XENORESO_000801</name>
</gene>
<keyword evidence="6 12" id="KW-0130">Cell adhesion</keyword>
<feature type="domain" description="Cadherin" evidence="15">
    <location>
        <begin position="124"/>
        <end position="205"/>
    </location>
</feature>
<evidence type="ECO:0000313" key="17">
    <source>
        <dbReference type="Proteomes" id="UP001444071"/>
    </source>
</evidence>
<dbReference type="InterPro" id="IPR027397">
    <property type="entry name" value="Catenin-bd_sf"/>
</dbReference>
<dbReference type="PROSITE" id="PS50268">
    <property type="entry name" value="CADHERIN_2"/>
    <property type="match status" value="4"/>
</dbReference>
<comment type="caution">
    <text evidence="16">The sequence shown here is derived from an EMBL/GenBank/DDBJ whole genome shotgun (WGS) entry which is preliminary data.</text>
</comment>
<name>A0ABV0X5X8_9TELE</name>
<evidence type="ECO:0000256" key="8">
    <source>
        <dbReference type="ARBA" id="ARBA00022989"/>
    </source>
</evidence>
<evidence type="ECO:0000256" key="1">
    <source>
        <dbReference type="ARBA" id="ARBA00004568"/>
    </source>
</evidence>
<evidence type="ECO:0000256" key="13">
    <source>
        <dbReference type="RuleBase" id="RU004358"/>
    </source>
</evidence>
<dbReference type="PROSITE" id="PS00232">
    <property type="entry name" value="CADHERIN_1"/>
    <property type="match status" value="1"/>
</dbReference>
<dbReference type="InterPro" id="IPR015919">
    <property type="entry name" value="Cadherin-like_sf"/>
</dbReference>
<evidence type="ECO:0000256" key="7">
    <source>
        <dbReference type="ARBA" id="ARBA00022949"/>
    </source>
</evidence>
<accession>A0ABV0X5X8</accession>
<dbReference type="Pfam" id="PF01049">
    <property type="entry name" value="CADH_Y-type_LIR"/>
    <property type="match status" value="1"/>
</dbReference>
<evidence type="ECO:0000259" key="15">
    <source>
        <dbReference type="PROSITE" id="PS50268"/>
    </source>
</evidence>
<keyword evidence="9 14" id="KW-0472">Membrane</keyword>
<keyword evidence="5 11" id="KW-0106">Calcium</keyword>
<evidence type="ECO:0000256" key="10">
    <source>
        <dbReference type="ARBA" id="ARBA00023180"/>
    </source>
</evidence>
<keyword evidence="7" id="KW-0965">Cell junction</keyword>
<evidence type="ECO:0000256" key="11">
    <source>
        <dbReference type="PROSITE-ProRule" id="PRU00043"/>
    </source>
</evidence>
<dbReference type="SMART" id="SM00112">
    <property type="entry name" value="CA"/>
    <property type="match status" value="4"/>
</dbReference>
<keyword evidence="3 12" id="KW-0812">Transmembrane</keyword>
<keyword evidence="2" id="KW-1003">Cell membrane</keyword>
<keyword evidence="4" id="KW-0677">Repeat</keyword>
<evidence type="ECO:0000256" key="6">
    <source>
        <dbReference type="ARBA" id="ARBA00022889"/>
    </source>
</evidence>
<evidence type="ECO:0000256" key="12">
    <source>
        <dbReference type="RuleBase" id="RU003318"/>
    </source>
</evidence>
<dbReference type="SUPFAM" id="SSF49313">
    <property type="entry name" value="Cadherin-like"/>
    <property type="match status" value="5"/>
</dbReference>
<feature type="domain" description="Cadherin" evidence="15">
    <location>
        <begin position="205"/>
        <end position="315"/>
    </location>
</feature>
<dbReference type="Proteomes" id="UP001444071">
    <property type="component" value="Unassembled WGS sequence"/>
</dbReference>
<dbReference type="PRINTS" id="PR01818">
    <property type="entry name" value="DESMOCADHERN"/>
</dbReference>
<dbReference type="CDD" id="cd11304">
    <property type="entry name" value="Cadherin_repeat"/>
    <property type="match status" value="4"/>
</dbReference>
<dbReference type="InterPro" id="IPR002126">
    <property type="entry name" value="Cadherin-like_dom"/>
</dbReference>
<dbReference type="PANTHER" id="PTHR24025:SF1">
    <property type="entry name" value="DESMOGLEIN-2"/>
    <property type="match status" value="1"/>
</dbReference>
<sequence length="1148" mass="125162">MILSLIDSISNGVEDTPSTNIQLIPPPPGQSPQQLTKGYTGSKARAISLQNEKKNFLFLQLMDILFRCSLFVLLAYFFTLVPVTVEGHSGVLRRQKREWILAPRNLTEGHDYTTFDFIAKIRSDKETSQKIIYSLTGPGVNEDPKGRFAVDRDTGFVRVFSILDREEIAHYKLFGRAQYLDGRLAEKDIALVINVVDINDCTPVIEMQQVGQVSEHSKPGTIVMKVIATDGDDKNTEHSRISYSIDARSNSGGMFAINSQTGEVTVVKTSLDRETKDTYKLTIFASDLGGRPGGNTGTGEIEIKLTDINDNIPTLLKETYEGSVEENTVGVEVLRIQAADLDLINTENWFAMYEIVSGNEGGYFTITTDKATNEGIIRTTKALDYEEIQTLNLAVKVKNEAEYNFGSSMSITGASQSKSYPIKINVINQKEGARFQPSVKVVTVSGDKTSISLNKTIVTYAAIDSDTQKTATNVWYAKWGDKDNWLSIDKNTAEIRLNKYPNRESTSLVNGTYYVNIMAITNETPSKTATGTIAIQVEDFNEHCPTLTSTTQSMCFGDNVIYVTAEDRDMFPNSAPFDFTIIQSNSKEKWIMEPFNQTTVLLRDQGNLWPGIYKVSLNVKDQQGKSCDAPQIMEVMVCTCHETTKSCLLRSTGKAVFGAGGILLMLLGLLLLLLVPLLLLLCLCGSAARNFKAIPFEAKEHLISYNTEGQGEGKDIPLLHVPVIVDGGTISKKDINISGGRGLDNLIVNPGAAVGGGRILTAEDMRLYNKYNYSTGQDGFDFRGAGTIRGEDMSISKYRFSAFDGMALPDHYLGQYYSVKSSQGSQQHQEKDAELIYDYEGRGSLAGSVGCCSLLENDNDLAFLNDLGPKFKTLAEICLGTTLESTSVDAEVSGLQNQMASPIRPSTSTHTHVHTHTETIRDRDHLNLNTINISNEAAGSSTIIQKESITETSQGSATLPKVQDTVVIPNQTLLIQQPAMYYAATPMYVVETKPQMVLVSGGTQQLIGQVGQAGLSQGLIQVGGLQGSQGVMLVEEQVEINGAPGQVAQGLSQGTVSKSTEVFVVKNVSAGGKHSTHYTQSSGEIPQRSLEAGLEMGGKGVHVKSFSAGSHGSAGSKEDFALSTTPRFQGQRVVVQQKKVSVTERNLE</sequence>
<dbReference type="PANTHER" id="PTHR24025">
    <property type="entry name" value="DESMOGLEIN FAMILY MEMBER"/>
    <property type="match status" value="1"/>
</dbReference>
<dbReference type="InterPro" id="IPR050971">
    <property type="entry name" value="Cadherin-domain_protein"/>
</dbReference>
<dbReference type="EMBL" id="JAHRIM010091212">
    <property type="protein sequence ID" value="MEQ2277307.1"/>
    <property type="molecule type" value="Genomic_DNA"/>
</dbReference>
<proteinExistence type="predicted"/>
<dbReference type="Gene3D" id="4.10.900.10">
    <property type="entry name" value="TCF3-CBD (Catenin binding domain)"/>
    <property type="match status" value="1"/>
</dbReference>
<evidence type="ECO:0000256" key="4">
    <source>
        <dbReference type="ARBA" id="ARBA00022737"/>
    </source>
</evidence>
<organism evidence="16 17">
    <name type="scientific">Xenotaenia resolanae</name>
    <dbReference type="NCBI Taxonomy" id="208358"/>
    <lineage>
        <taxon>Eukaryota</taxon>
        <taxon>Metazoa</taxon>
        <taxon>Chordata</taxon>
        <taxon>Craniata</taxon>
        <taxon>Vertebrata</taxon>
        <taxon>Euteleostomi</taxon>
        <taxon>Actinopterygii</taxon>
        <taxon>Neopterygii</taxon>
        <taxon>Teleostei</taxon>
        <taxon>Neoteleostei</taxon>
        <taxon>Acanthomorphata</taxon>
        <taxon>Ovalentaria</taxon>
        <taxon>Atherinomorphae</taxon>
        <taxon>Cyprinodontiformes</taxon>
        <taxon>Goodeidae</taxon>
        <taxon>Xenotaenia</taxon>
    </lineage>
</organism>
<reference evidence="16 17" key="1">
    <citation type="submission" date="2021-06" db="EMBL/GenBank/DDBJ databases">
        <authorList>
            <person name="Palmer J.M."/>
        </authorList>
    </citation>
    <scope>NUCLEOTIDE SEQUENCE [LARGE SCALE GENOMIC DNA]</scope>
    <source>
        <strain evidence="16 17">XR_2019</strain>
        <tissue evidence="16">Muscle</tissue>
    </source>
</reference>
<feature type="domain" description="Cadherin" evidence="15">
    <location>
        <begin position="457"/>
        <end position="547"/>
    </location>
</feature>
<dbReference type="PRINTS" id="PR00205">
    <property type="entry name" value="CADHERIN"/>
</dbReference>
<feature type="domain" description="Cadherin" evidence="15">
    <location>
        <begin position="316"/>
        <end position="439"/>
    </location>
</feature>
<comment type="function">
    <text evidence="13">A component of desmosome cell-cell junctions which are required for positive regulation of cellular adhesion. Involved in the interaction of plaque proteins and intermediate filaments mediating cell-cell adhesion.</text>
</comment>
<dbReference type="InterPro" id="IPR020894">
    <property type="entry name" value="Cadherin_CS"/>
</dbReference>
<evidence type="ECO:0000256" key="14">
    <source>
        <dbReference type="SAM" id="Phobius"/>
    </source>
</evidence>
<dbReference type="Gene3D" id="2.60.40.60">
    <property type="entry name" value="Cadherins"/>
    <property type="match status" value="5"/>
</dbReference>
<keyword evidence="17" id="KW-1185">Reference proteome</keyword>
<feature type="transmembrane region" description="Helical" evidence="14">
    <location>
        <begin position="655"/>
        <end position="681"/>
    </location>
</feature>
<evidence type="ECO:0000256" key="9">
    <source>
        <dbReference type="ARBA" id="ARBA00023136"/>
    </source>
</evidence>
<comment type="subcellular location">
    <subcellularLocation>
        <location evidence="1">Cell junction</location>
        <location evidence="1">Desmosome</location>
    </subcellularLocation>
    <subcellularLocation>
        <location evidence="12">Cell membrane</location>
        <topology evidence="12">Single-pass type I membrane protein</topology>
    </subcellularLocation>
</comment>
<evidence type="ECO:0000256" key="5">
    <source>
        <dbReference type="ARBA" id="ARBA00022837"/>
    </source>
</evidence>